<dbReference type="RefSeq" id="WP_004911882.1">
    <property type="nucleotide sequence ID" value="NZ_MPLS01000023.1"/>
</dbReference>
<evidence type="ECO:0000256" key="1">
    <source>
        <dbReference type="ARBA" id="ARBA00004202"/>
    </source>
</evidence>
<dbReference type="PROSITE" id="PS50893">
    <property type="entry name" value="ABC_TRANSPORTER_2"/>
    <property type="match status" value="1"/>
</dbReference>
<dbReference type="GO" id="GO:0005886">
    <property type="term" value="C:plasma membrane"/>
    <property type="evidence" value="ECO:0007669"/>
    <property type="project" value="UniProtKB-SubCell"/>
</dbReference>
<dbReference type="InterPro" id="IPR003439">
    <property type="entry name" value="ABC_transporter-like_ATP-bd"/>
</dbReference>
<dbReference type="InterPro" id="IPR050166">
    <property type="entry name" value="ABC_transporter_ATP-bind"/>
</dbReference>
<dbReference type="Pfam" id="PF00005">
    <property type="entry name" value="ABC_tran"/>
    <property type="match status" value="1"/>
</dbReference>
<comment type="caution">
    <text evidence="8">The sequence shown here is derived from an EMBL/GenBank/DDBJ whole genome shotgun (WGS) entry which is preliminary data.</text>
</comment>
<evidence type="ECO:0000259" key="7">
    <source>
        <dbReference type="PROSITE" id="PS50893"/>
    </source>
</evidence>
<dbReference type="SMART" id="SM00382">
    <property type="entry name" value="AAA"/>
    <property type="match status" value="1"/>
</dbReference>
<evidence type="ECO:0000313" key="8">
    <source>
        <dbReference type="EMBL" id="ORI97512.1"/>
    </source>
</evidence>
<evidence type="ECO:0000256" key="6">
    <source>
        <dbReference type="ARBA" id="ARBA00023136"/>
    </source>
</evidence>
<organism evidence="8 9">
    <name type="scientific">Leuconostoc pseudomesenteroides</name>
    <dbReference type="NCBI Taxonomy" id="33968"/>
    <lineage>
        <taxon>Bacteria</taxon>
        <taxon>Bacillati</taxon>
        <taxon>Bacillota</taxon>
        <taxon>Bacilli</taxon>
        <taxon>Lactobacillales</taxon>
        <taxon>Lactobacillaceae</taxon>
        <taxon>Leuconostoc</taxon>
    </lineage>
</organism>
<dbReference type="PANTHER" id="PTHR42788">
    <property type="entry name" value="TAURINE IMPORT ATP-BINDING PROTEIN-RELATED"/>
    <property type="match status" value="1"/>
</dbReference>
<feature type="domain" description="ABC transporter" evidence="7">
    <location>
        <begin position="6"/>
        <end position="250"/>
    </location>
</feature>
<evidence type="ECO:0000256" key="4">
    <source>
        <dbReference type="ARBA" id="ARBA00022741"/>
    </source>
</evidence>
<dbReference type="PANTHER" id="PTHR42788:SF7">
    <property type="entry name" value="NITRATE ABC TRANSPORTER ATP-BINDING PROTEIN"/>
    <property type="match status" value="1"/>
</dbReference>
<evidence type="ECO:0000256" key="2">
    <source>
        <dbReference type="ARBA" id="ARBA00022448"/>
    </source>
</evidence>
<evidence type="ECO:0000256" key="3">
    <source>
        <dbReference type="ARBA" id="ARBA00022475"/>
    </source>
</evidence>
<keyword evidence="4" id="KW-0547">Nucleotide-binding</keyword>
<sequence length="251" mass="27698">MTEPVFSLKNVVVTVGENTEILKSLNLDIFDGDFITVLGTNGAGKSTLFNAIAGNLPISTGQILHHNHNIANESAVTRTNYIARVFQDPKMGTAPRMTVAENLLLAEKRGAKRRLRSRGLTKEKLNEYATITKTMGNNLDTRLQTATGDLSGGQRQALSFLMATRVKPELLLLDEHTAALDPKTSEQLMLATNQQVTDNHLTALMITHNLADALQYGNRLIILNAGQIVLDVRDEDKKMLTEEQILKYFIA</sequence>
<dbReference type="PROSITE" id="PS00211">
    <property type="entry name" value="ABC_TRANSPORTER_1"/>
    <property type="match status" value="1"/>
</dbReference>
<accession>A0A1X0VCP4</accession>
<gene>
    <name evidence="8" type="ORF">BMR96_06850</name>
</gene>
<keyword evidence="6" id="KW-0472">Membrane</keyword>
<dbReference type="AlphaFoldDB" id="A0A1X0VCP4"/>
<evidence type="ECO:0000256" key="5">
    <source>
        <dbReference type="ARBA" id="ARBA00022840"/>
    </source>
</evidence>
<dbReference type="GO" id="GO:0016887">
    <property type="term" value="F:ATP hydrolysis activity"/>
    <property type="evidence" value="ECO:0007669"/>
    <property type="project" value="InterPro"/>
</dbReference>
<dbReference type="EMBL" id="MPLS01000023">
    <property type="protein sequence ID" value="ORI97512.1"/>
    <property type="molecule type" value="Genomic_DNA"/>
</dbReference>
<dbReference type="SUPFAM" id="SSF52540">
    <property type="entry name" value="P-loop containing nucleoside triphosphate hydrolases"/>
    <property type="match status" value="1"/>
</dbReference>
<dbReference type="Proteomes" id="UP000192288">
    <property type="component" value="Unassembled WGS sequence"/>
</dbReference>
<proteinExistence type="predicted"/>
<comment type="subcellular location">
    <subcellularLocation>
        <location evidence="1">Cell membrane</location>
        <topology evidence="1">Peripheral membrane protein</topology>
    </subcellularLocation>
</comment>
<dbReference type="InterPro" id="IPR027417">
    <property type="entry name" value="P-loop_NTPase"/>
</dbReference>
<dbReference type="InterPro" id="IPR017871">
    <property type="entry name" value="ABC_transporter-like_CS"/>
</dbReference>
<keyword evidence="2" id="KW-0813">Transport</keyword>
<protein>
    <submittedName>
        <fullName evidence="8">ABC transporter ATP-binding protein</fullName>
    </submittedName>
</protein>
<keyword evidence="5 8" id="KW-0067">ATP-binding</keyword>
<dbReference type="GO" id="GO:0005524">
    <property type="term" value="F:ATP binding"/>
    <property type="evidence" value="ECO:0007669"/>
    <property type="project" value="UniProtKB-KW"/>
</dbReference>
<dbReference type="eggNOG" id="COG1101">
    <property type="taxonomic scope" value="Bacteria"/>
</dbReference>
<dbReference type="InterPro" id="IPR003593">
    <property type="entry name" value="AAA+_ATPase"/>
</dbReference>
<keyword evidence="3" id="KW-1003">Cell membrane</keyword>
<dbReference type="STRING" id="33968.BMS77_07465"/>
<evidence type="ECO:0000313" key="9">
    <source>
        <dbReference type="Proteomes" id="UP000192288"/>
    </source>
</evidence>
<reference evidence="8 9" key="1">
    <citation type="journal article" date="2017" name="Front. Microbiol.">
        <title>Genomic Characterization of Dairy Associated Leuconostoc Species and Diversity of Leuconostocs in Undefined Mixed Mesophilic Starter Cultures.</title>
        <authorList>
            <person name="Frantzen C.A."/>
            <person name="Kot W."/>
            <person name="Pedersen T.B."/>
            <person name="Ardo Y.M."/>
            <person name="Broadbent J.R."/>
            <person name="Neve H."/>
            <person name="Hansen L.H."/>
            <person name="Dal Bello F."/>
            <person name="Ostlie H.M."/>
            <person name="Kleppen H.P."/>
            <person name="Vogensen F.K."/>
            <person name="Holo H."/>
        </authorList>
    </citation>
    <scope>NUCLEOTIDE SEQUENCE [LARGE SCALE GENOMIC DNA]</scope>
    <source>
        <strain evidence="8 9">LMGCF08</strain>
    </source>
</reference>
<name>A0A1X0VCP4_LEUPS</name>
<dbReference type="Gene3D" id="3.40.50.300">
    <property type="entry name" value="P-loop containing nucleotide triphosphate hydrolases"/>
    <property type="match status" value="1"/>
</dbReference>